<keyword evidence="2" id="KW-1133">Transmembrane helix</keyword>
<evidence type="ECO:0000256" key="1">
    <source>
        <dbReference type="ARBA" id="ARBA00022729"/>
    </source>
</evidence>
<feature type="non-terminal residue" evidence="3">
    <location>
        <position position="1676"/>
    </location>
</feature>
<organism evidence="3 4">
    <name type="scientific">Adineta ricciae</name>
    <name type="common">Rotifer</name>
    <dbReference type="NCBI Taxonomy" id="249248"/>
    <lineage>
        <taxon>Eukaryota</taxon>
        <taxon>Metazoa</taxon>
        <taxon>Spiralia</taxon>
        <taxon>Gnathifera</taxon>
        <taxon>Rotifera</taxon>
        <taxon>Eurotatoria</taxon>
        <taxon>Bdelloidea</taxon>
        <taxon>Adinetida</taxon>
        <taxon>Adinetidae</taxon>
        <taxon>Adineta</taxon>
    </lineage>
</organism>
<dbReference type="EMBL" id="CAJNOR010007234">
    <property type="protein sequence ID" value="CAF1613402.1"/>
    <property type="molecule type" value="Genomic_DNA"/>
</dbReference>
<dbReference type="InterPro" id="IPR013517">
    <property type="entry name" value="FG-GAP"/>
</dbReference>
<dbReference type="PANTHER" id="PTHR46580">
    <property type="entry name" value="SENSOR KINASE-RELATED"/>
    <property type="match status" value="1"/>
</dbReference>
<dbReference type="InterPro" id="IPR028994">
    <property type="entry name" value="Integrin_alpha_N"/>
</dbReference>
<feature type="transmembrane region" description="Helical" evidence="2">
    <location>
        <begin position="717"/>
        <end position="746"/>
    </location>
</feature>
<comment type="caution">
    <text evidence="3">The sequence shown here is derived from an EMBL/GenBank/DDBJ whole genome shotgun (WGS) entry which is preliminary data.</text>
</comment>
<accession>A0A816BPG1</accession>
<dbReference type="Gene3D" id="2.130.10.130">
    <property type="entry name" value="Integrin alpha, N-terminal"/>
    <property type="match status" value="2"/>
</dbReference>
<feature type="transmembrane region" description="Helical" evidence="2">
    <location>
        <begin position="1158"/>
        <end position="1185"/>
    </location>
</feature>
<feature type="transmembrane region" description="Helical" evidence="2">
    <location>
        <begin position="290"/>
        <end position="316"/>
    </location>
</feature>
<feature type="transmembrane region" description="Helical" evidence="2">
    <location>
        <begin position="370"/>
        <end position="389"/>
    </location>
</feature>
<dbReference type="Pfam" id="PF13517">
    <property type="entry name" value="FG-GAP_3"/>
    <property type="match status" value="1"/>
</dbReference>
<protein>
    <submittedName>
        <fullName evidence="3">Uncharacterized protein</fullName>
    </submittedName>
</protein>
<evidence type="ECO:0000313" key="4">
    <source>
        <dbReference type="Proteomes" id="UP000663828"/>
    </source>
</evidence>
<dbReference type="SUPFAM" id="SSF69318">
    <property type="entry name" value="Integrin alpha N-terminal domain"/>
    <property type="match status" value="1"/>
</dbReference>
<keyword evidence="1" id="KW-0732">Signal</keyword>
<keyword evidence="4" id="KW-1185">Reference proteome</keyword>
<evidence type="ECO:0000313" key="3">
    <source>
        <dbReference type="EMBL" id="CAF1613402.1"/>
    </source>
</evidence>
<evidence type="ECO:0000256" key="2">
    <source>
        <dbReference type="SAM" id="Phobius"/>
    </source>
</evidence>
<gene>
    <name evidence="3" type="ORF">XAT740_LOCUS49218</name>
</gene>
<feature type="transmembrane region" description="Helical" evidence="2">
    <location>
        <begin position="1248"/>
        <end position="1270"/>
    </location>
</feature>
<feature type="transmembrane region" description="Helical" evidence="2">
    <location>
        <begin position="812"/>
        <end position="830"/>
    </location>
</feature>
<name>A0A816BPG1_ADIRI</name>
<keyword evidence="2" id="KW-0812">Transmembrane</keyword>
<proteinExistence type="predicted"/>
<reference evidence="3" key="1">
    <citation type="submission" date="2021-02" db="EMBL/GenBank/DDBJ databases">
        <authorList>
            <person name="Nowell W R."/>
        </authorList>
    </citation>
    <scope>NUCLEOTIDE SEQUENCE</scope>
</reference>
<sequence length="1676" mass="192315">TRSLQCPCTTISIRYETFLRIQPIYHEFCQSQFISDDFIRNLYDFYEQTSNKSILTDVYRIATFQFQTLRTLCELTQKTVEYNLQEFLHTELIQSNLVPSDLFHSQISSLINDFIILTPKPFLRTLSFIQNITAQSLLMTGASLTSVLPRNHYKLFSLLEDEDGVPYDGIHYTFPDGSNCTCSSSTSTHCLGSAMLNNKTVPGFQTGCYMFSALLKSTLEILYDQEFVNNLTGSVNKYKNLNDSSSSNFTIENLLSQMLVIQWSNETFYDRYFNNCKPNLCQYATNRHSVLIIITTVIGLAGGLSTVLKIIVPIIIKTNESETKPKSSLKQFLTKSLQLTRKQLVELNLFEKVPPTSKETIRRIERYTTWTYLFVLLLAVLILISFTSIQSETRQVTVKHPSRELFEELYEKHLLTLHCPCQHTAIDYQSILSLTPQYYGICSSKFLSSEWINMRFSQSPIFTQDYRYQSQFYFQLLSTLCTMANQTINESLELFYRTKFVSKELYHSKVFNMQTDLIMKQFQQTIPESYQRIIGLLKSNFEINQFVTPTNSWFLYDYRDSNGNYVLRLLYFRYNSKERPTCDASSEDPFGYSCSLLSYDLCHKQTIIKDKRFDSIIIPGMYQTWFPLQAVLISTLECLYNHTCLSEIKKFILSNISLDDYNILTDLSENETFSPIENLTNKLFIRSWLSGSSYQSYFNQCRPLSCQYTYKTKFQTIYIVTNLIGVMGGLQIALRLVLPIIILILVKMQTFIFQHRQMNINELESIRTRLYEKLSSFTMMSKEYVMKLNLFIRIPLSNDQNVLRRDRYKTRIYLIFLITAFSILIIYTSLEQETKQIIVKSPSISKYKHLYSQYEHTLYCPCTQTAIKYHKFIVELQPKYHSVCASDFVSLKWLMTFDDSEGLFTNEAYGTDFRSVIRLLFQILSQLCLLSETTLKTSLQIFHQTDFISGNIVSEKEFSKRVPIIIEQFRLSTANQFAETLKLLQLTNQANQLTSLFSSNWKFISRYPIKVFNGFLDQPIHILTTAQTYEDENCSCGLQSTCGELIGFPFRSSSTSSRQSIAGFRVGCILLDSILQSTLACLYSQTCIDMMRASIFYAKPYPVNALHPSPLSPMNATIETLLNQLFVIRWKEKISFEQYFNECSPYLCEYSYVQDRNLMYVITTLLGLFGGLTKGLYFFVFYMDLAVRTIVKRRKNEEKQLSISVPSMSDIPPINQDEIDVEADTTIKGDSVDKQRGNVSKQRHQHRVLIMCLISLSLTAIVLLSIIVAVNRDKKQHKSTTAIITTTTTIDVNDTLLQTSSSPTATTANNCYMTFKYQDKTYRVGQRPTSIATGDFNQDSMIDLVVTNADSHSLSVLLGKGDGTFETQLIYRTGDETSPQQVIAADFNHDTCLDLAVTLYEAKKIIFFFGLTGSDTIFSSPIELSAYNSTDKPQAILAHDVNDDGFIDLIVSRQTNRIHALNNVILFVNYGNGSNFGGIRVYSKVAKQGILSIVGGDFDNNGKQNEISFCSRNNDLYTVSIDRSLQVKPLSRYDIYEDPSILIKGKFNYDDREDLATISSQSSTLQVLLAYLKGNFTQQIYLTSDFPTSISRINFNNDQIDDIALLHCNGTVTIFLGTKIGFFDKNYLSFHMDRINNSKCFQSLKVIDLNQDGKDDLVFIDTEMNSIRVSLGAACH</sequence>
<dbReference type="Proteomes" id="UP000663828">
    <property type="component" value="Unassembled WGS sequence"/>
</dbReference>
<keyword evidence="2" id="KW-0472">Membrane</keyword>